<dbReference type="EMBL" id="RQGM01000062">
    <property type="protein sequence ID" value="TGL81263.1"/>
    <property type="molecule type" value="Genomic_DNA"/>
</dbReference>
<reference evidence="1 2" key="1">
    <citation type="journal article" date="2019" name="PLoS Negl. Trop. Dis.">
        <title>Revisiting the worldwide diversity of Leptospira species in the environment.</title>
        <authorList>
            <person name="Vincent A.T."/>
            <person name="Schiettekatte O."/>
            <person name="Bourhy P."/>
            <person name="Veyrier F.J."/>
            <person name="Picardeau M."/>
        </authorList>
    </citation>
    <scope>NUCLEOTIDE SEQUENCE [LARGE SCALE GENOMIC DNA]</scope>
    <source>
        <strain evidence="1 2">201702445</strain>
    </source>
</reference>
<dbReference type="Proteomes" id="UP000297613">
    <property type="component" value="Unassembled WGS sequence"/>
</dbReference>
<comment type="caution">
    <text evidence="1">The sequence shown here is derived from an EMBL/GenBank/DDBJ whole genome shotgun (WGS) entry which is preliminary data.</text>
</comment>
<evidence type="ECO:0000313" key="1">
    <source>
        <dbReference type="EMBL" id="TGL81263.1"/>
    </source>
</evidence>
<accession>A0A6N4QEH6</accession>
<dbReference type="RefSeq" id="WP_135573353.1">
    <property type="nucleotide sequence ID" value="NZ_RQGK01000065.1"/>
</dbReference>
<dbReference type="Pfam" id="PF07600">
    <property type="entry name" value="DUF1564"/>
    <property type="match status" value="1"/>
</dbReference>
<dbReference type="InterPro" id="IPR011458">
    <property type="entry name" value="DUF1564"/>
</dbReference>
<evidence type="ECO:0000313" key="2">
    <source>
        <dbReference type="Proteomes" id="UP000297613"/>
    </source>
</evidence>
<sequence>MGTLLLNSDFRIQSRLEENKTIVVSLLIAEEVLLRYPTRIRKTLPKRIPDLLRRYGKFLTATERIGNKAGRTLYQTSPGKEKMKKINARIGSGSWALLGTFAQVHGVSRCFLFDYLLSLEEAGVGDLIVIPMNAGGPTFHENYSYILHLDLLKNTISRTLQCDPKEGFYVLDYHHWYP</sequence>
<proteinExistence type="predicted"/>
<dbReference type="AlphaFoldDB" id="A0A6N4QEH6"/>
<protein>
    <submittedName>
        <fullName evidence="1">DUF1564 domain-containing protein</fullName>
    </submittedName>
</protein>
<organism evidence="1 2">
    <name type="scientific">Leptospira yasudae</name>
    <dbReference type="NCBI Taxonomy" id="2202201"/>
    <lineage>
        <taxon>Bacteria</taxon>
        <taxon>Pseudomonadati</taxon>
        <taxon>Spirochaetota</taxon>
        <taxon>Spirochaetia</taxon>
        <taxon>Leptospirales</taxon>
        <taxon>Leptospiraceae</taxon>
        <taxon>Leptospira</taxon>
    </lineage>
</organism>
<name>A0A6N4QEH6_9LEPT</name>
<gene>
    <name evidence="1" type="ORF">EHQ83_15535</name>
</gene>